<comment type="caution">
    <text evidence="1">The sequence shown here is derived from an EMBL/GenBank/DDBJ whole genome shotgun (WGS) entry which is preliminary data.</text>
</comment>
<proteinExistence type="predicted"/>
<feature type="non-terminal residue" evidence="1">
    <location>
        <position position="1"/>
    </location>
</feature>
<keyword evidence="2" id="KW-1185">Reference proteome</keyword>
<dbReference type="EMBL" id="CALNXI010000235">
    <property type="protein sequence ID" value="CAH3022821.1"/>
    <property type="molecule type" value="Genomic_DNA"/>
</dbReference>
<gene>
    <name evidence="1" type="ORF">PEVE_00016990</name>
</gene>
<dbReference type="Proteomes" id="UP001159427">
    <property type="component" value="Unassembled WGS sequence"/>
</dbReference>
<name>A0ABN8M334_9CNID</name>
<evidence type="ECO:0000313" key="1">
    <source>
        <dbReference type="EMBL" id="CAH3022821.1"/>
    </source>
</evidence>
<evidence type="ECO:0008006" key="3">
    <source>
        <dbReference type="Google" id="ProtNLM"/>
    </source>
</evidence>
<evidence type="ECO:0000313" key="2">
    <source>
        <dbReference type="Proteomes" id="UP001159427"/>
    </source>
</evidence>
<accession>A0ABN8M334</accession>
<protein>
    <recommendedName>
        <fullName evidence="3">Reverse transcriptase</fullName>
    </recommendedName>
</protein>
<reference evidence="1 2" key="1">
    <citation type="submission" date="2022-05" db="EMBL/GenBank/DDBJ databases">
        <authorList>
            <consortium name="Genoscope - CEA"/>
            <person name="William W."/>
        </authorList>
    </citation>
    <scope>NUCLEOTIDE SEQUENCE [LARGE SCALE GENOMIC DNA]</scope>
</reference>
<organism evidence="1 2">
    <name type="scientific">Porites evermanni</name>
    <dbReference type="NCBI Taxonomy" id="104178"/>
    <lineage>
        <taxon>Eukaryota</taxon>
        <taxon>Metazoa</taxon>
        <taxon>Cnidaria</taxon>
        <taxon>Anthozoa</taxon>
        <taxon>Hexacorallia</taxon>
        <taxon>Scleractinia</taxon>
        <taxon>Fungiina</taxon>
        <taxon>Poritidae</taxon>
        <taxon>Porites</taxon>
    </lineage>
</organism>
<sequence length="183" mass="21118">VSEAQREKERRRAGARDKKPFLLEEQHKFTAAAIVRKNHKKVVGKKGTLRSSLVDEYVDSISREMLDLVAATWWNHSVETLLIRCHRNWQQSQTCSKFCHQPGCAAVALWGEIDMETEVDIYADDTTIWSSGTNYTKIQQTLNRNLGEANRWFKLIEMKPNTKKTKHLLIGIAKHPSNCERLL</sequence>